<dbReference type="Proteomes" id="UP000076038">
    <property type="component" value="Chromosome"/>
</dbReference>
<dbReference type="PANTHER" id="PTHR21599:SF0">
    <property type="entry name" value="GLYCERATE KINASE"/>
    <property type="match status" value="1"/>
</dbReference>
<dbReference type="PANTHER" id="PTHR21599">
    <property type="entry name" value="GLYCERATE KINASE"/>
    <property type="match status" value="1"/>
</dbReference>
<keyword evidence="2 4" id="KW-0808">Transferase</keyword>
<dbReference type="Gene3D" id="3.90.1510.10">
    <property type="entry name" value="Glycerate kinase, domain 2"/>
    <property type="match status" value="1"/>
</dbReference>
<dbReference type="InterPro" id="IPR036129">
    <property type="entry name" value="Glycerate_kinase_sf"/>
</dbReference>
<evidence type="ECO:0000256" key="1">
    <source>
        <dbReference type="ARBA" id="ARBA00006284"/>
    </source>
</evidence>
<dbReference type="OrthoDB" id="9774290at2"/>
<evidence type="ECO:0000313" key="5">
    <source>
        <dbReference type="EMBL" id="AMY24433.1"/>
    </source>
</evidence>
<dbReference type="GO" id="GO:0031388">
    <property type="term" value="P:organic acid phosphorylation"/>
    <property type="evidence" value="ECO:0007669"/>
    <property type="project" value="UniProtKB-UniRule"/>
</dbReference>
<dbReference type="PIRSF" id="PIRSF006078">
    <property type="entry name" value="GlxK"/>
    <property type="match status" value="1"/>
</dbReference>
<dbReference type="RefSeq" id="WP_027496297.1">
    <property type="nucleotide sequence ID" value="NZ_CP015220.1"/>
</dbReference>
<dbReference type="InterPro" id="IPR004381">
    <property type="entry name" value="Glycerate_kinase"/>
</dbReference>
<dbReference type="GO" id="GO:0043798">
    <property type="term" value="F:glycerate 2-kinase activity"/>
    <property type="evidence" value="ECO:0007669"/>
    <property type="project" value="UniProtKB-EC"/>
</dbReference>
<evidence type="ECO:0000313" key="6">
    <source>
        <dbReference type="Proteomes" id="UP000076038"/>
    </source>
</evidence>
<gene>
    <name evidence="5" type="primary">garK_1</name>
    <name evidence="5" type="ORF">A3Q41_03142</name>
</gene>
<dbReference type="AlphaFoldDB" id="A0A143QMP6"/>
<dbReference type="Pfam" id="PF02595">
    <property type="entry name" value="Gly_kinase"/>
    <property type="match status" value="1"/>
</dbReference>
<keyword evidence="6" id="KW-1185">Reference proteome</keyword>
<sequence length="397" mass="40201">MPSSTPLRFVVAPSGFKESLGADEVAVAIGAGIRRVVPGAIVSSVPLVDGGEGSARALAGATLGKVIDAVVTGPVGTPVASHFALLGTDGPITAVVEMAAAAGLSLVPRDMRDPTITTSRGVGELIRAALDYGAERILLGCGDSGTSDGGAGLLQALGVRLLDAEGLELGDGGGELVRLDHIDVSGLDPRLTPGSGVEIRVACNPHNILCGPGGVARVFAPQKGATPGQVEVLSAAMDRWAEVLERDVSTRPSGLNLRTGPGTGASGGMGAGVAAVLRAELLPRFEVMLDHVDLDSLIATADLVLTAEGSIDKQTPKGKIPTEVARRAKLHGKPVVALAGTIGLDARANYDSGIDAFAGILPSPVELVEALERGAEFLTDATERAMRLILIGATLGR</sequence>
<dbReference type="InterPro" id="IPR018197">
    <property type="entry name" value="Glycerate_kinase_RE-like"/>
</dbReference>
<comment type="similarity">
    <text evidence="1 4">Belongs to the glycerate kinase type-1 family.</text>
</comment>
<evidence type="ECO:0000256" key="3">
    <source>
        <dbReference type="ARBA" id="ARBA00022777"/>
    </source>
</evidence>
<dbReference type="NCBIfam" id="TIGR00045">
    <property type="entry name" value="glycerate kinase"/>
    <property type="match status" value="1"/>
</dbReference>
<organism evidence="5 6">
    <name type="scientific">Rhodococcoides fascians</name>
    <name type="common">Rhodococcus fascians</name>
    <dbReference type="NCBI Taxonomy" id="1828"/>
    <lineage>
        <taxon>Bacteria</taxon>
        <taxon>Bacillati</taxon>
        <taxon>Actinomycetota</taxon>
        <taxon>Actinomycetes</taxon>
        <taxon>Mycobacteriales</taxon>
        <taxon>Nocardiaceae</taxon>
        <taxon>Rhodococcoides</taxon>
    </lineage>
</organism>
<protein>
    <submittedName>
        <fullName evidence="5">Glycerate 2-kinase</fullName>
        <ecNumber evidence="5">2.7.1.165</ecNumber>
    </submittedName>
</protein>
<dbReference type="Gene3D" id="3.40.50.10350">
    <property type="entry name" value="Glycerate kinase, domain 1"/>
    <property type="match status" value="1"/>
</dbReference>
<evidence type="ECO:0000256" key="2">
    <source>
        <dbReference type="ARBA" id="ARBA00022679"/>
    </source>
</evidence>
<evidence type="ECO:0000256" key="4">
    <source>
        <dbReference type="PIRNR" id="PIRNR006078"/>
    </source>
</evidence>
<dbReference type="PATRIC" id="fig|1653479.3.peg.3180"/>
<reference evidence="6" key="2">
    <citation type="submission" date="2016-04" db="EMBL/GenBank/DDBJ databases">
        <title>Complete Genome and Plasmid Sequences for Rhodococcus fascians D188 and Draft Sequences for Rhodococcus spp. Isolates PBTS 1 and PBTS 2.</title>
        <authorList>
            <person name="Stamer R."/>
            <person name="Vereecke D."/>
            <person name="Zhang Y."/>
            <person name="Schilkey F."/>
            <person name="Devitt N."/>
            <person name="Randall J."/>
        </authorList>
    </citation>
    <scope>NUCLEOTIDE SEQUENCE [LARGE SCALE GENOMIC DNA]</scope>
    <source>
        <strain evidence="6">PBTS2</strain>
    </source>
</reference>
<dbReference type="EMBL" id="CP015220">
    <property type="protein sequence ID" value="AMY24433.1"/>
    <property type="molecule type" value="Genomic_DNA"/>
</dbReference>
<dbReference type="EC" id="2.7.1.165" evidence="5"/>
<dbReference type="SUPFAM" id="SSF110738">
    <property type="entry name" value="Glycerate kinase I"/>
    <property type="match status" value="1"/>
</dbReference>
<proteinExistence type="inferred from homology"/>
<dbReference type="KEGG" id="rhs:A3Q41_03142"/>
<name>A0A143QMP6_RHOFA</name>
<dbReference type="InterPro" id="IPR018193">
    <property type="entry name" value="Glyc_kinase_flavodox-like_fold"/>
</dbReference>
<reference evidence="5 6" key="1">
    <citation type="journal article" date="2016" name="Genome Announc.">
        <title>Complete Genome and Plasmid Sequences for Rhodococcus fascians D188 and Draft Sequences for Rhodococcus Isolates PBTS 1 and PBTS 2.</title>
        <authorList>
            <person name="Stamler R.A."/>
            <person name="Vereecke D."/>
            <person name="Zhang Y."/>
            <person name="Schilkey F."/>
            <person name="Devitt N."/>
            <person name="Randall J.J."/>
        </authorList>
    </citation>
    <scope>NUCLEOTIDE SEQUENCE [LARGE SCALE GENOMIC DNA]</scope>
    <source>
        <strain evidence="5 6">PBTS2</strain>
    </source>
</reference>
<dbReference type="GO" id="GO:0008887">
    <property type="term" value="F:glycerate kinase activity"/>
    <property type="evidence" value="ECO:0007669"/>
    <property type="project" value="UniProtKB-UniRule"/>
</dbReference>
<accession>A0A143QMP6</accession>
<keyword evidence="3 4" id="KW-0418">Kinase</keyword>